<reference evidence="2 3" key="1">
    <citation type="submission" date="2010-05" db="EMBL/GenBank/DDBJ databases">
        <title>The Genome Sequence of Thecamonas trahens ATCC 50062.</title>
        <authorList>
            <consortium name="The Broad Institute Genome Sequencing Platform"/>
            <person name="Russ C."/>
            <person name="Cuomo C."/>
            <person name="Shea T."/>
            <person name="Young S.K."/>
            <person name="Zeng Q."/>
            <person name="Koehrsen M."/>
            <person name="Haas B."/>
            <person name="Borodovsky M."/>
            <person name="Guigo R."/>
            <person name="Alvarado L."/>
            <person name="Berlin A."/>
            <person name="Bochicchio J."/>
            <person name="Borenstein D."/>
            <person name="Chapman S."/>
            <person name="Chen Z."/>
            <person name="Freedman E."/>
            <person name="Gellesch M."/>
            <person name="Goldberg J."/>
            <person name="Griggs A."/>
            <person name="Gujja S."/>
            <person name="Heilman E."/>
            <person name="Heiman D."/>
            <person name="Hepburn T."/>
            <person name="Howarth C."/>
            <person name="Jen D."/>
            <person name="Larson L."/>
            <person name="Mehta T."/>
            <person name="Park D."/>
            <person name="Pearson M."/>
            <person name="Roberts A."/>
            <person name="Saif S."/>
            <person name="Shenoy N."/>
            <person name="Sisk P."/>
            <person name="Stolte C."/>
            <person name="Sykes S."/>
            <person name="Thomson T."/>
            <person name="Walk T."/>
            <person name="White J."/>
            <person name="Yandava C."/>
            <person name="Burger G."/>
            <person name="Gray M.W."/>
            <person name="Holland P.W.H."/>
            <person name="King N."/>
            <person name="Lang F.B.F."/>
            <person name="Roger A.J."/>
            <person name="Ruiz-Trillo I."/>
            <person name="Lander E."/>
            <person name="Nusbaum C."/>
        </authorList>
    </citation>
    <scope>NUCLEOTIDE SEQUENCE [LARGE SCALE GENOMIC DNA]</scope>
    <source>
        <strain evidence="2 3">ATCC 50062</strain>
    </source>
</reference>
<name>A0A0L0DTX7_THETB</name>
<protein>
    <recommendedName>
        <fullName evidence="4">DUF4394 domain-containing protein</fullName>
    </recommendedName>
</protein>
<evidence type="ECO:0000313" key="3">
    <source>
        <dbReference type="Proteomes" id="UP000054408"/>
    </source>
</evidence>
<evidence type="ECO:0000313" key="2">
    <source>
        <dbReference type="EMBL" id="KNC55710.1"/>
    </source>
</evidence>
<keyword evidence="1" id="KW-0732">Signal</keyword>
<proteinExistence type="predicted"/>
<sequence>MTSCMASLALIVLLALVAAAAAAPGPSRVVSLLQLAKGGNATFGNAAVAIDIASGTVEVLANVPGFGGTGMLCGGADAASTFVCGLGSGGVINLETGEVTVPAMVTPPGVQLDGVVAIPGTDEFIGVDLNTGRVWRLTTDPTFGVVFTPTKCDQGLFDEGFAITADGAFYLYSTGAQLAWCNLTTNTMTTSDVKAGLFHGIVSLEGEMYAISRGFDGAAPIVYTFQQDVGYASGTWTPGARVADLGPSGKFAGYNFVSSFFSANSGTPSAGPVLGGLFVGKTASPVDARFDTLLIFDAATGATVATIDVADAFGDGIGLGIATTSMFV</sequence>
<feature type="signal peptide" evidence="1">
    <location>
        <begin position="1"/>
        <end position="22"/>
    </location>
</feature>
<organism evidence="2 3">
    <name type="scientific">Thecamonas trahens ATCC 50062</name>
    <dbReference type="NCBI Taxonomy" id="461836"/>
    <lineage>
        <taxon>Eukaryota</taxon>
        <taxon>Apusozoa</taxon>
        <taxon>Apusomonadida</taxon>
        <taxon>Apusomonadidae</taxon>
        <taxon>Thecamonas</taxon>
    </lineage>
</organism>
<gene>
    <name evidence="2" type="ORF">AMSG_11168</name>
</gene>
<dbReference type="Proteomes" id="UP000054408">
    <property type="component" value="Unassembled WGS sequence"/>
</dbReference>
<dbReference type="GeneID" id="25569214"/>
<feature type="chain" id="PRO_5005537877" description="DUF4394 domain-containing protein" evidence="1">
    <location>
        <begin position="23"/>
        <end position="328"/>
    </location>
</feature>
<dbReference type="RefSeq" id="XP_013752921.1">
    <property type="nucleotide sequence ID" value="XM_013897467.1"/>
</dbReference>
<dbReference type="EMBL" id="GL349502">
    <property type="protein sequence ID" value="KNC55710.1"/>
    <property type="molecule type" value="Genomic_DNA"/>
</dbReference>
<accession>A0A0L0DTX7</accession>
<dbReference type="SUPFAM" id="SSF50974">
    <property type="entry name" value="Nitrous oxide reductase, N-terminal domain"/>
    <property type="match status" value="1"/>
</dbReference>
<evidence type="ECO:0008006" key="4">
    <source>
        <dbReference type="Google" id="ProtNLM"/>
    </source>
</evidence>
<dbReference type="InterPro" id="IPR011045">
    <property type="entry name" value="N2O_reductase_N"/>
</dbReference>
<dbReference type="AlphaFoldDB" id="A0A0L0DTX7"/>
<keyword evidence="3" id="KW-1185">Reference proteome</keyword>
<evidence type="ECO:0000256" key="1">
    <source>
        <dbReference type="SAM" id="SignalP"/>
    </source>
</evidence>